<dbReference type="Pfam" id="PF01343">
    <property type="entry name" value="Peptidase_S49"/>
    <property type="match status" value="1"/>
</dbReference>
<dbReference type="STRING" id="419481.SAMN05216233_109116"/>
<evidence type="ECO:0000313" key="7">
    <source>
        <dbReference type="EMBL" id="SCY44820.1"/>
    </source>
</evidence>
<reference evidence="7 8" key="1">
    <citation type="submission" date="2016-10" db="EMBL/GenBank/DDBJ databases">
        <authorList>
            <person name="de Groot N.N."/>
        </authorList>
    </citation>
    <scope>NUCLEOTIDE SEQUENCE [LARGE SCALE GENOMIC DNA]</scope>
    <source>
        <strain evidence="7 8">AA1</strain>
    </source>
</reference>
<comment type="similarity">
    <text evidence="1">Belongs to the peptidase S49 family.</text>
</comment>
<evidence type="ECO:0000259" key="6">
    <source>
        <dbReference type="Pfam" id="PF01343"/>
    </source>
</evidence>
<protein>
    <submittedName>
        <fullName evidence="7">Serine protease, ClpP class</fullName>
    </submittedName>
</protein>
<dbReference type="PANTHER" id="PTHR33209">
    <property type="entry name" value="PROTEASE 4"/>
    <property type="match status" value="1"/>
</dbReference>
<dbReference type="GO" id="GO:0006508">
    <property type="term" value="P:proteolysis"/>
    <property type="evidence" value="ECO:0007669"/>
    <property type="project" value="UniProtKB-KW"/>
</dbReference>
<dbReference type="SUPFAM" id="SSF52096">
    <property type="entry name" value="ClpP/crotonase"/>
    <property type="match status" value="1"/>
</dbReference>
<dbReference type="InterPro" id="IPR033855">
    <property type="entry name" value="Protein_C"/>
</dbReference>
<feature type="domain" description="Peptidase S49" evidence="6">
    <location>
        <begin position="119"/>
        <end position="255"/>
    </location>
</feature>
<organism evidence="7 8">
    <name type="scientific">Desulfoluna spongiiphila</name>
    <dbReference type="NCBI Taxonomy" id="419481"/>
    <lineage>
        <taxon>Bacteria</taxon>
        <taxon>Pseudomonadati</taxon>
        <taxon>Thermodesulfobacteriota</taxon>
        <taxon>Desulfobacteria</taxon>
        <taxon>Desulfobacterales</taxon>
        <taxon>Desulfolunaceae</taxon>
        <taxon>Desulfoluna</taxon>
    </lineage>
</organism>
<proteinExistence type="inferred from homology"/>
<dbReference type="AlphaFoldDB" id="A0A1G5G0X7"/>
<dbReference type="RefSeq" id="WP_092211183.1">
    <property type="nucleotide sequence ID" value="NZ_FMUX01000009.1"/>
</dbReference>
<sequence>MRINVLDRPWLMSEGALRSVVEIIPTPEMLATKRAQRLERTWTATLRGNVAIVAISGTIARYDSFYNYITGGTATEDLAVDIPAADQNPDVKAIILDVGSHGGEATGINEMAEIIRNLKTPVVAYVGGMAASAAYWLASAADEIVVDATAELGSIGAVFGYRKGKEQTIEIVSTVSPKKRLDPESKEGREEILTRADALADIFISQVAKYRGVTAEKVKKDFGQGGMLIAQAAIDAGMADRIGSLEGLIAELQAKHKSTHGGSMGLREELQALVAGKDETEIKTALAAMGYLPAAEKGVGEVDVAKIKEDATAAGVEQGKAEALENTKLVMEKCQLAGVTSAKFTAEMLALTPEEAGAKILDAQADGANAAEIFSTVNPMSDGGENPLVADAKKRAEA</sequence>
<evidence type="ECO:0000313" key="8">
    <source>
        <dbReference type="Proteomes" id="UP000198870"/>
    </source>
</evidence>
<keyword evidence="4" id="KW-0720">Serine protease</keyword>
<dbReference type="GO" id="GO:0008236">
    <property type="term" value="F:serine-type peptidase activity"/>
    <property type="evidence" value="ECO:0007669"/>
    <property type="project" value="UniProtKB-KW"/>
</dbReference>
<dbReference type="InterPro" id="IPR029045">
    <property type="entry name" value="ClpP/crotonase-like_dom_sf"/>
</dbReference>
<dbReference type="OrthoDB" id="9764363at2"/>
<keyword evidence="8" id="KW-1185">Reference proteome</keyword>
<feature type="region of interest" description="Disordered" evidence="5">
    <location>
        <begin position="376"/>
        <end position="398"/>
    </location>
</feature>
<name>A0A1G5G0X7_9BACT</name>
<dbReference type="InterPro" id="IPR002142">
    <property type="entry name" value="Peptidase_S49"/>
</dbReference>
<keyword evidence="2 7" id="KW-0645">Protease</keyword>
<evidence type="ECO:0000256" key="5">
    <source>
        <dbReference type="SAM" id="MobiDB-lite"/>
    </source>
</evidence>
<dbReference type="EMBL" id="FMUX01000009">
    <property type="protein sequence ID" value="SCY44820.1"/>
    <property type="molecule type" value="Genomic_DNA"/>
</dbReference>
<dbReference type="Gene3D" id="3.90.226.10">
    <property type="entry name" value="2-enoyl-CoA Hydratase, Chain A, domain 1"/>
    <property type="match status" value="1"/>
</dbReference>
<gene>
    <name evidence="7" type="ORF">SAMN05216233_109116</name>
</gene>
<dbReference type="CDD" id="cd07022">
    <property type="entry name" value="S49_Sppa_36K_type"/>
    <property type="match status" value="1"/>
</dbReference>
<accession>A0A1G5G0X7</accession>
<dbReference type="PANTHER" id="PTHR33209:SF1">
    <property type="entry name" value="PEPTIDASE S49 DOMAIN-CONTAINING PROTEIN"/>
    <property type="match status" value="1"/>
</dbReference>
<evidence type="ECO:0000256" key="4">
    <source>
        <dbReference type="ARBA" id="ARBA00022825"/>
    </source>
</evidence>
<evidence type="ECO:0000256" key="3">
    <source>
        <dbReference type="ARBA" id="ARBA00022801"/>
    </source>
</evidence>
<evidence type="ECO:0000256" key="2">
    <source>
        <dbReference type="ARBA" id="ARBA00022670"/>
    </source>
</evidence>
<dbReference type="Proteomes" id="UP000198870">
    <property type="component" value="Unassembled WGS sequence"/>
</dbReference>
<keyword evidence="3" id="KW-0378">Hydrolase</keyword>
<evidence type="ECO:0000256" key="1">
    <source>
        <dbReference type="ARBA" id="ARBA00008683"/>
    </source>
</evidence>